<evidence type="ECO:0008006" key="4">
    <source>
        <dbReference type="Google" id="ProtNLM"/>
    </source>
</evidence>
<keyword evidence="1" id="KW-0472">Membrane</keyword>
<feature type="transmembrane region" description="Helical" evidence="1">
    <location>
        <begin position="44"/>
        <end position="59"/>
    </location>
</feature>
<proteinExistence type="predicted"/>
<sequence length="64" mass="6837">MIRKTVWLTMLGIAVGAIAGYVYYSEIGCVSGTCAITSKPLNSTLYGALMGGLLFNMFVKSPQK</sequence>
<dbReference type="EMBL" id="JACATN010000003">
    <property type="protein sequence ID" value="MBT2161551.1"/>
    <property type="molecule type" value="Genomic_DNA"/>
</dbReference>
<feature type="transmembrane region" description="Helical" evidence="1">
    <location>
        <begin position="7"/>
        <end position="24"/>
    </location>
</feature>
<dbReference type="Pfam" id="PF19628">
    <property type="entry name" value="DUF6132"/>
    <property type="match status" value="1"/>
</dbReference>
<accession>A0ABS5WDS6</accession>
<reference evidence="3" key="2">
    <citation type="submission" date="2023-07" db="EMBL/GenBank/DDBJ databases">
        <title>Zobellia barbeyronii sp. nov., a new marine flavobacterium, isolated from green and red algae.</title>
        <authorList>
            <person name="Nedashkovskaya O.I."/>
            <person name="Otstavnykh N."/>
            <person name="Zhukova N."/>
            <person name="Guzev K."/>
            <person name="Chausova V."/>
            <person name="Tekutyeva L."/>
            <person name="Mikhailov V."/>
            <person name="Isaeva M."/>
        </authorList>
    </citation>
    <scope>NUCLEOTIDE SEQUENCE [LARGE SCALE GENOMIC DNA]</scope>
    <source>
        <strain evidence="3">KMM 6746</strain>
    </source>
</reference>
<dbReference type="InterPro" id="IPR045764">
    <property type="entry name" value="DUF6132"/>
</dbReference>
<organism evidence="2 3">
    <name type="scientific">Zobellia barbeyronii</name>
    <dbReference type="NCBI Taxonomy" id="2748009"/>
    <lineage>
        <taxon>Bacteria</taxon>
        <taxon>Pseudomonadati</taxon>
        <taxon>Bacteroidota</taxon>
        <taxon>Flavobacteriia</taxon>
        <taxon>Flavobacteriales</taxon>
        <taxon>Flavobacteriaceae</taxon>
        <taxon>Zobellia</taxon>
    </lineage>
</organism>
<evidence type="ECO:0000313" key="3">
    <source>
        <dbReference type="Proteomes" id="UP000740413"/>
    </source>
</evidence>
<keyword evidence="3" id="KW-1185">Reference proteome</keyword>
<comment type="caution">
    <text evidence="2">The sequence shown here is derived from an EMBL/GenBank/DDBJ whole genome shotgun (WGS) entry which is preliminary data.</text>
</comment>
<gene>
    <name evidence="2" type="ORF">HW347_09755</name>
</gene>
<keyword evidence="1" id="KW-1133">Transmembrane helix</keyword>
<reference evidence="2 3" key="1">
    <citation type="submission" date="2020-06" db="EMBL/GenBank/DDBJ databases">
        <authorList>
            <person name="Isaeva M.P."/>
            <person name="Chernysheva N.Y."/>
        </authorList>
    </citation>
    <scope>NUCLEOTIDE SEQUENCE [LARGE SCALE GENOMIC DNA]</scope>
    <source>
        <strain evidence="2 3">KMM 6746</strain>
    </source>
</reference>
<dbReference type="RefSeq" id="WP_214611709.1">
    <property type="nucleotide sequence ID" value="NZ_JACATN010000003.1"/>
</dbReference>
<evidence type="ECO:0000256" key="1">
    <source>
        <dbReference type="SAM" id="Phobius"/>
    </source>
</evidence>
<dbReference type="Proteomes" id="UP000740413">
    <property type="component" value="Unassembled WGS sequence"/>
</dbReference>
<name>A0ABS5WDS6_9FLAO</name>
<evidence type="ECO:0000313" key="2">
    <source>
        <dbReference type="EMBL" id="MBT2161551.1"/>
    </source>
</evidence>
<protein>
    <recommendedName>
        <fullName evidence="4">YtxH domain-containing protein</fullName>
    </recommendedName>
</protein>
<keyword evidence="1" id="KW-0812">Transmembrane</keyword>